<gene>
    <name evidence="6" type="ORF">HUE56_22925</name>
</gene>
<dbReference type="Pfam" id="PF04577">
    <property type="entry name" value="Glyco_transf_61"/>
    <property type="match status" value="1"/>
</dbReference>
<protein>
    <submittedName>
        <fullName evidence="6">Glycosyltransferase family 61 protein</fullName>
    </submittedName>
</protein>
<dbReference type="InterPro" id="IPR011990">
    <property type="entry name" value="TPR-like_helical_dom_sf"/>
</dbReference>
<keyword evidence="3" id="KW-0325">Glycoprotein</keyword>
<keyword evidence="2 6" id="KW-0808">Transferase</keyword>
<dbReference type="EMBL" id="CP054620">
    <property type="protein sequence ID" value="QKS53380.1"/>
    <property type="molecule type" value="Genomic_DNA"/>
</dbReference>
<accession>A0A6N1AP85</accession>
<dbReference type="PROSITE" id="PS50005">
    <property type="entry name" value="TPR"/>
    <property type="match status" value="1"/>
</dbReference>
<sequence length="522" mass="58931">MQRAIAVNPWFDAPFINLGNLYRSLSQPETAARWYERGLAASPGSMPLRELYCAQALNMALSAHMRNDMDAAGPWLRSALLGLANAPTMNQQLYDLFQRHIRIALLTGWRDLAEDCVRVKNRYDFRTVAESDIDIFTVDIHEFPDWCAAAGLSAHIWQPEAQPVPQAAYEDYPAYLHRYLDDLPALGAAPVGVAFDARIEVIQGFYVKDNFESFILADRRHMLRESKDSVVNGGNVPLVGVTPELVSGAIRLPRPLYRVVDIPERAIFVRSTPNYWHFMVDVLPMLIACTRVPEAQDLPVILFDVREYQYEMLELVGIRRERIVDMRRTLGHEGTFSLYRFDRAVVPSPVSYPVAYRWLREVMLARIRPDRGPLPRRVFLSRRNSYPKHRIANDAAVGDLLAGYGFEVVPPESLNVLETIELVAQAEIVVAPIGAGTSNHVYLSPNATWIHLNNPDFFHPDSSWNIQMGTQATLIGHFSQLTGSFAGDPVEYSERLVDRLDVPVDIDLAALARLVEEAIARL</sequence>
<dbReference type="Gene3D" id="1.25.40.10">
    <property type="entry name" value="Tetratricopeptide repeat domain"/>
    <property type="match status" value="1"/>
</dbReference>
<evidence type="ECO:0000256" key="4">
    <source>
        <dbReference type="PROSITE-ProRule" id="PRU00339"/>
    </source>
</evidence>
<dbReference type="GO" id="GO:0016757">
    <property type="term" value="F:glycosyltransferase activity"/>
    <property type="evidence" value="ECO:0007669"/>
    <property type="project" value="UniProtKB-KW"/>
</dbReference>
<dbReference type="SUPFAM" id="SSF48452">
    <property type="entry name" value="TPR-like"/>
    <property type="match status" value="1"/>
</dbReference>
<dbReference type="InterPro" id="IPR019734">
    <property type="entry name" value="TPR_rpt"/>
</dbReference>
<feature type="repeat" description="TPR" evidence="4">
    <location>
        <begin position="12"/>
        <end position="45"/>
    </location>
</feature>
<dbReference type="InterPro" id="IPR007657">
    <property type="entry name" value="Glycosyltransferase_61"/>
</dbReference>
<reference evidence="6 7" key="1">
    <citation type="submission" date="2020-06" db="EMBL/GenBank/DDBJ databases">
        <title>Complete genome of Azosprillum oryzae KACC14407.</title>
        <authorList>
            <person name="Kim M."/>
            <person name="Park Y.-J."/>
            <person name="Shin J.-H."/>
        </authorList>
    </citation>
    <scope>NUCLEOTIDE SEQUENCE [LARGE SCALE GENOMIC DNA]</scope>
    <source>
        <strain evidence="6 7">KACC 14407</strain>
        <plasmid evidence="6 7">unnamed5</plasmid>
    </source>
</reference>
<dbReference type="KEGG" id="aoz:HUE56_22925"/>
<name>A0A6N1AP85_9PROT</name>
<evidence type="ECO:0000313" key="6">
    <source>
        <dbReference type="EMBL" id="QKS53380.1"/>
    </source>
</evidence>
<evidence type="ECO:0000256" key="1">
    <source>
        <dbReference type="ARBA" id="ARBA00022676"/>
    </source>
</evidence>
<evidence type="ECO:0000256" key="2">
    <source>
        <dbReference type="ARBA" id="ARBA00022679"/>
    </source>
</evidence>
<keyword evidence="7" id="KW-1185">Reference proteome</keyword>
<dbReference type="PANTHER" id="PTHR20961">
    <property type="entry name" value="GLYCOSYLTRANSFERASE"/>
    <property type="match status" value="1"/>
</dbReference>
<dbReference type="AlphaFoldDB" id="A0A6N1AP85"/>
<dbReference type="Proteomes" id="UP000509702">
    <property type="component" value="Plasmid unnamed5"/>
</dbReference>
<proteinExistence type="predicted"/>
<evidence type="ECO:0000259" key="5">
    <source>
        <dbReference type="Pfam" id="PF04577"/>
    </source>
</evidence>
<organism evidence="6 7">
    <name type="scientific">Azospirillum oryzae</name>
    <dbReference type="NCBI Taxonomy" id="286727"/>
    <lineage>
        <taxon>Bacteria</taxon>
        <taxon>Pseudomonadati</taxon>
        <taxon>Pseudomonadota</taxon>
        <taxon>Alphaproteobacteria</taxon>
        <taxon>Rhodospirillales</taxon>
        <taxon>Azospirillaceae</taxon>
        <taxon>Azospirillum</taxon>
    </lineage>
</organism>
<dbReference type="InterPro" id="IPR049625">
    <property type="entry name" value="Glyco_transf_61_cat"/>
</dbReference>
<dbReference type="RefSeq" id="WP_174757421.1">
    <property type="nucleotide sequence ID" value="NZ_CP054620.1"/>
</dbReference>
<keyword evidence="4" id="KW-0802">TPR repeat</keyword>
<geneLocation type="plasmid" evidence="6 7">
    <name>unnamed5</name>
</geneLocation>
<evidence type="ECO:0000313" key="7">
    <source>
        <dbReference type="Proteomes" id="UP000509702"/>
    </source>
</evidence>
<keyword evidence="1" id="KW-0328">Glycosyltransferase</keyword>
<feature type="domain" description="Glycosyltransferase 61 catalytic" evidence="5">
    <location>
        <begin position="275"/>
        <end position="448"/>
    </location>
</feature>
<keyword evidence="6" id="KW-0614">Plasmid</keyword>
<evidence type="ECO:0000256" key="3">
    <source>
        <dbReference type="ARBA" id="ARBA00023180"/>
    </source>
</evidence>